<evidence type="ECO:0000313" key="7">
    <source>
        <dbReference type="Proteomes" id="UP000761264"/>
    </source>
</evidence>
<dbReference type="GO" id="GO:0005886">
    <property type="term" value="C:plasma membrane"/>
    <property type="evidence" value="ECO:0007669"/>
    <property type="project" value="TreeGrafter"/>
</dbReference>
<feature type="transmembrane region" description="Helical" evidence="5">
    <location>
        <begin position="203"/>
        <end position="228"/>
    </location>
</feature>
<evidence type="ECO:0000313" key="6">
    <source>
        <dbReference type="EMBL" id="NIA68661.1"/>
    </source>
</evidence>
<evidence type="ECO:0000256" key="4">
    <source>
        <dbReference type="ARBA" id="ARBA00023136"/>
    </source>
</evidence>
<dbReference type="Pfam" id="PF00939">
    <property type="entry name" value="Na_sulph_symp"/>
    <property type="match status" value="1"/>
</dbReference>
<gene>
    <name evidence="6" type="ORF">HBA54_08660</name>
</gene>
<accession>A0A967EVH1</accession>
<comment type="caution">
    <text evidence="6">The sequence shown here is derived from an EMBL/GenBank/DDBJ whole genome shotgun (WGS) entry which is preliminary data.</text>
</comment>
<evidence type="ECO:0000256" key="1">
    <source>
        <dbReference type="ARBA" id="ARBA00004141"/>
    </source>
</evidence>
<keyword evidence="2 5" id="KW-0812">Transmembrane</keyword>
<dbReference type="RefSeq" id="WP_167223471.1">
    <property type="nucleotide sequence ID" value="NZ_JAAQPH010000005.1"/>
</dbReference>
<feature type="transmembrane region" description="Helical" evidence="5">
    <location>
        <begin position="92"/>
        <end position="109"/>
    </location>
</feature>
<dbReference type="PANTHER" id="PTHR10283">
    <property type="entry name" value="SOLUTE CARRIER FAMILY 13 MEMBER"/>
    <property type="match status" value="1"/>
</dbReference>
<feature type="transmembrane region" description="Helical" evidence="5">
    <location>
        <begin position="355"/>
        <end position="378"/>
    </location>
</feature>
<organism evidence="6 7">
    <name type="scientific">Pelagibius litoralis</name>
    <dbReference type="NCBI Taxonomy" id="374515"/>
    <lineage>
        <taxon>Bacteria</taxon>
        <taxon>Pseudomonadati</taxon>
        <taxon>Pseudomonadota</taxon>
        <taxon>Alphaproteobacteria</taxon>
        <taxon>Rhodospirillales</taxon>
        <taxon>Rhodovibrionaceae</taxon>
        <taxon>Pelagibius</taxon>
    </lineage>
</organism>
<proteinExistence type="predicted"/>
<dbReference type="AlphaFoldDB" id="A0A967EVH1"/>
<feature type="transmembrane region" description="Helical" evidence="5">
    <location>
        <begin position="67"/>
        <end position="85"/>
    </location>
</feature>
<dbReference type="InterPro" id="IPR001898">
    <property type="entry name" value="SLC13A/DASS"/>
</dbReference>
<dbReference type="PANTHER" id="PTHR10283:SF92">
    <property type="entry name" value="LOW-AFFINITY PHOSPHATE TRANSPORTER PHO91"/>
    <property type="match status" value="1"/>
</dbReference>
<dbReference type="EMBL" id="JAAQPH010000005">
    <property type="protein sequence ID" value="NIA68661.1"/>
    <property type="molecule type" value="Genomic_DNA"/>
</dbReference>
<dbReference type="GO" id="GO:0005315">
    <property type="term" value="F:phosphate transmembrane transporter activity"/>
    <property type="evidence" value="ECO:0007669"/>
    <property type="project" value="TreeGrafter"/>
</dbReference>
<feature type="transmembrane region" description="Helical" evidence="5">
    <location>
        <begin position="475"/>
        <end position="498"/>
    </location>
</feature>
<reference evidence="6" key="1">
    <citation type="submission" date="2020-03" db="EMBL/GenBank/DDBJ databases">
        <title>Genome of Pelagibius litoralis DSM 21314T.</title>
        <authorList>
            <person name="Wang G."/>
        </authorList>
    </citation>
    <scope>NUCLEOTIDE SEQUENCE</scope>
    <source>
        <strain evidence="6">DSM 21314</strain>
    </source>
</reference>
<feature type="transmembrane region" description="Helical" evidence="5">
    <location>
        <begin position="44"/>
        <end position="61"/>
    </location>
</feature>
<feature type="transmembrane region" description="Helical" evidence="5">
    <location>
        <begin position="431"/>
        <end position="455"/>
    </location>
</feature>
<keyword evidence="7" id="KW-1185">Reference proteome</keyword>
<protein>
    <submittedName>
        <fullName evidence="6">SLC13 family permease</fullName>
    </submittedName>
</protein>
<keyword evidence="3 5" id="KW-1133">Transmembrane helix</keyword>
<evidence type="ECO:0000256" key="3">
    <source>
        <dbReference type="ARBA" id="ARBA00022989"/>
    </source>
</evidence>
<comment type="subcellular location">
    <subcellularLocation>
        <location evidence="1">Membrane</location>
        <topology evidence="1">Multi-pass membrane protein</topology>
    </subcellularLocation>
</comment>
<feature type="transmembrane region" description="Helical" evidence="5">
    <location>
        <begin position="154"/>
        <end position="173"/>
    </location>
</feature>
<feature type="transmembrane region" description="Helical" evidence="5">
    <location>
        <begin position="121"/>
        <end position="142"/>
    </location>
</feature>
<feature type="transmembrane region" description="Helical" evidence="5">
    <location>
        <begin position="248"/>
        <end position="269"/>
    </location>
</feature>
<dbReference type="Proteomes" id="UP000761264">
    <property type="component" value="Unassembled WGS sequence"/>
</dbReference>
<name>A0A967EVH1_9PROT</name>
<feature type="transmembrane region" description="Helical" evidence="5">
    <location>
        <begin position="390"/>
        <end position="410"/>
    </location>
</feature>
<evidence type="ECO:0000256" key="2">
    <source>
        <dbReference type="ARBA" id="ARBA00022692"/>
    </source>
</evidence>
<feature type="transmembrane region" description="Helical" evidence="5">
    <location>
        <begin position="323"/>
        <end position="343"/>
    </location>
</feature>
<keyword evidence="4 5" id="KW-0472">Membrane</keyword>
<sequence>MPISYRAVSAMAETNDPSALKPALRIQWYIQQLAAAIQMLPGRFLAASALAFALGACLWYLPVGISADARVSLVAFAAAVVFWVVSRLDKTFIALAALCAGAVVGTSSFDTTVLGALGHGMIGLLLAAFVIAKAITLSGLAQRITAPLVRNSRSVARTFYALTGAMLVLAMVMPSTSGRAALMLPVFLTIAGQVANPRVTRALALLIPTVILLSSAGSLIGAGANILAADAIWRLTGERIDYLRWMTLGLPFAVVSCFLSTWVILTLFLGKAERERPLVSSGDQPQPTPATQRLTAREKFVLSISASLVVLWCTQSLHGIDNVTVALVGALAVTAPGLGVLTFKQAVQSIDWNLLLFMAACLQLGDALIGSGGAGWAVDSLFRAMPLGGADTAALLAMVATVCLLAHLVVTSRMARASILVPMILPIAISLGYNPAAFAIITAIATGYCLTLPVSAKPLAMMSELDGPTFKPGDLLALSAVLLPLHLGLLVIFSLYVWPWLGLPLSG</sequence>
<evidence type="ECO:0000256" key="5">
    <source>
        <dbReference type="SAM" id="Phobius"/>
    </source>
</evidence>